<dbReference type="EMBL" id="CACRSQ010000006">
    <property type="protein sequence ID" value="VYT18311.1"/>
    <property type="molecule type" value="Genomic_DNA"/>
</dbReference>
<gene>
    <name evidence="1" type="ORF">ACLFYP115_01938</name>
</gene>
<dbReference type="AlphaFoldDB" id="A0A6N2UPU9"/>
<name>A0A6N2UPU9_9FIRM</name>
<evidence type="ECO:0000313" key="1">
    <source>
        <dbReference type="EMBL" id="VYT18311.1"/>
    </source>
</evidence>
<dbReference type="Pfam" id="PF20124">
    <property type="entry name" value="DUF6514"/>
    <property type="match status" value="1"/>
</dbReference>
<dbReference type="RefSeq" id="WP_006568839.1">
    <property type="nucleotide sequence ID" value="NZ_BAABRZ010000004.1"/>
</dbReference>
<reference evidence="1" key="1">
    <citation type="submission" date="2019-11" db="EMBL/GenBank/DDBJ databases">
        <authorList>
            <person name="Feng L."/>
        </authorList>
    </citation>
    <scope>NUCLEOTIDE SEQUENCE</scope>
    <source>
        <strain evidence="1">AcaccaeLFYP115</strain>
    </source>
</reference>
<sequence>MKKEKLGTNYLKDGNGGGFVVSYYMLNDSARGSYGAALERTTGEPEVLETEEVREAFLNRQEAEHFIRLLIKYEVTPISFFESLDAVMELEEKIEGIL</sequence>
<accession>A0A6N2UPU9</accession>
<protein>
    <submittedName>
        <fullName evidence="1">Uncharacterized protein</fullName>
    </submittedName>
</protein>
<dbReference type="GeneID" id="69470420"/>
<organism evidence="1">
    <name type="scientific">Anaerostipes caccae</name>
    <dbReference type="NCBI Taxonomy" id="105841"/>
    <lineage>
        <taxon>Bacteria</taxon>
        <taxon>Bacillati</taxon>
        <taxon>Bacillota</taxon>
        <taxon>Clostridia</taxon>
        <taxon>Lachnospirales</taxon>
        <taxon>Lachnospiraceae</taxon>
        <taxon>Anaerostipes</taxon>
    </lineage>
</organism>
<proteinExistence type="predicted"/>
<dbReference type="InterPro" id="IPR017016">
    <property type="entry name" value="UCP033595"/>
</dbReference>